<feature type="disulfide bond" evidence="17">
    <location>
        <begin position="236"/>
        <end position="257"/>
    </location>
</feature>
<dbReference type="PANTHER" id="PTHR20963:SF24">
    <property type="entry name" value="3-PHYTASE B"/>
    <property type="match status" value="1"/>
</dbReference>
<feature type="signal peptide" evidence="18">
    <location>
        <begin position="1"/>
        <end position="21"/>
    </location>
</feature>
<dbReference type="Proteomes" id="UP001221757">
    <property type="component" value="Unassembled WGS sequence"/>
</dbReference>
<evidence type="ECO:0000256" key="4">
    <source>
        <dbReference type="ARBA" id="ARBA00022801"/>
    </source>
</evidence>
<dbReference type="PROSITE" id="PS00616">
    <property type="entry name" value="HIS_ACID_PHOSPHAT_1"/>
    <property type="match status" value="1"/>
</dbReference>
<dbReference type="InterPro" id="IPR033379">
    <property type="entry name" value="Acid_Pase_AS"/>
</dbReference>
<keyword evidence="3" id="KW-0964">Secreted</keyword>
<dbReference type="InterPro" id="IPR000560">
    <property type="entry name" value="His_Pase_clade-2"/>
</dbReference>
<evidence type="ECO:0000256" key="6">
    <source>
        <dbReference type="ARBA" id="ARBA00023180"/>
    </source>
</evidence>
<dbReference type="AlphaFoldDB" id="A0AAD7DAI5"/>
<comment type="caution">
    <text evidence="19">The sequence shown here is derived from an EMBL/GenBank/DDBJ whole genome shotgun (WGS) entry which is preliminary data.</text>
</comment>
<dbReference type="GO" id="GO:0003993">
    <property type="term" value="F:acid phosphatase activity"/>
    <property type="evidence" value="ECO:0007669"/>
    <property type="project" value="TreeGrafter"/>
</dbReference>
<comment type="catalytic activity">
    <reaction evidence="9">
        <text>1D-myo-inositol 1,2,5,6-tetrakisphosphate + H2O = 1D-myo-inositol 1,2,6-trisphosphate + phosphate</text>
        <dbReference type="Rhea" id="RHEA:77119"/>
        <dbReference type="ChEBI" id="CHEBI:15377"/>
        <dbReference type="ChEBI" id="CHEBI:43474"/>
        <dbReference type="ChEBI" id="CHEBI:195535"/>
        <dbReference type="ChEBI" id="CHEBI:195537"/>
    </reaction>
    <physiologicalReaction direction="left-to-right" evidence="9">
        <dbReference type="Rhea" id="RHEA:77120"/>
    </physiologicalReaction>
</comment>
<dbReference type="InterPro" id="IPR029033">
    <property type="entry name" value="His_PPase_superfam"/>
</dbReference>
<evidence type="ECO:0000256" key="13">
    <source>
        <dbReference type="ARBA" id="ARBA00043788"/>
    </source>
</evidence>
<reference evidence="19" key="1">
    <citation type="submission" date="2023-03" db="EMBL/GenBank/DDBJ databases">
        <title>Massive genome expansion in bonnet fungi (Mycena s.s.) driven by repeated elements and novel gene families across ecological guilds.</title>
        <authorList>
            <consortium name="Lawrence Berkeley National Laboratory"/>
            <person name="Harder C.B."/>
            <person name="Miyauchi S."/>
            <person name="Viragh M."/>
            <person name="Kuo A."/>
            <person name="Thoen E."/>
            <person name="Andreopoulos B."/>
            <person name="Lu D."/>
            <person name="Skrede I."/>
            <person name="Drula E."/>
            <person name="Henrissat B."/>
            <person name="Morin E."/>
            <person name="Kohler A."/>
            <person name="Barry K."/>
            <person name="LaButti K."/>
            <person name="Morin E."/>
            <person name="Salamov A."/>
            <person name="Lipzen A."/>
            <person name="Mereny Z."/>
            <person name="Hegedus B."/>
            <person name="Baldrian P."/>
            <person name="Stursova M."/>
            <person name="Weitz H."/>
            <person name="Taylor A."/>
            <person name="Grigoriev I.V."/>
            <person name="Nagy L.G."/>
            <person name="Martin F."/>
            <person name="Kauserud H."/>
        </authorList>
    </citation>
    <scope>NUCLEOTIDE SEQUENCE</scope>
    <source>
        <strain evidence="19">CBHHK067</strain>
    </source>
</reference>
<evidence type="ECO:0000313" key="20">
    <source>
        <dbReference type="Proteomes" id="UP001221757"/>
    </source>
</evidence>
<evidence type="ECO:0000256" key="15">
    <source>
        <dbReference type="ARBA" id="ARBA00044262"/>
    </source>
</evidence>
<comment type="subcellular location">
    <subcellularLocation>
        <location evidence="1">Secreted</location>
    </subcellularLocation>
</comment>
<feature type="chain" id="PRO_5041965596" description="Phytase A" evidence="18">
    <location>
        <begin position="22"/>
        <end position="442"/>
    </location>
</feature>
<evidence type="ECO:0000256" key="10">
    <source>
        <dbReference type="ARBA" id="ARBA00043675"/>
    </source>
</evidence>
<comment type="catalytic activity">
    <reaction evidence="12">
        <text>1D-myo-inositol 1,2,4,5,6-pentakisphosphate + H2O = 1D-myo-inositol 1,2,5,6-tetrakisphosphate + phosphate</text>
        <dbReference type="Rhea" id="RHEA:77115"/>
        <dbReference type="ChEBI" id="CHEBI:15377"/>
        <dbReference type="ChEBI" id="CHEBI:43474"/>
        <dbReference type="ChEBI" id="CHEBI:57798"/>
        <dbReference type="ChEBI" id="CHEBI:195535"/>
    </reaction>
    <physiologicalReaction direction="left-to-right" evidence="12">
        <dbReference type="Rhea" id="RHEA:77116"/>
    </physiologicalReaction>
</comment>
<evidence type="ECO:0000256" key="8">
    <source>
        <dbReference type="ARBA" id="ARBA00042300"/>
    </source>
</evidence>
<evidence type="ECO:0000256" key="1">
    <source>
        <dbReference type="ARBA" id="ARBA00004613"/>
    </source>
</evidence>
<dbReference type="CDD" id="cd07061">
    <property type="entry name" value="HP_HAP_like"/>
    <property type="match status" value="1"/>
</dbReference>
<comment type="catalytic activity">
    <reaction evidence="10">
        <text>1D-myo-inositol 1,2-bisphosphate + H2O = 1D-myo-inositol 2-phosphate + phosphate</text>
        <dbReference type="Rhea" id="RHEA:77135"/>
        <dbReference type="ChEBI" id="CHEBI:15377"/>
        <dbReference type="ChEBI" id="CHEBI:43474"/>
        <dbReference type="ChEBI" id="CHEBI:84142"/>
        <dbReference type="ChEBI" id="CHEBI:195539"/>
    </reaction>
    <physiologicalReaction direction="left-to-right" evidence="10">
        <dbReference type="Rhea" id="RHEA:77136"/>
    </physiologicalReaction>
</comment>
<dbReference type="PROSITE" id="PS00778">
    <property type="entry name" value="HIS_ACID_PHOSPHAT_2"/>
    <property type="match status" value="1"/>
</dbReference>
<dbReference type="PIRSF" id="PIRSF000894">
    <property type="entry name" value="Acid_phosphatase"/>
    <property type="match status" value="1"/>
</dbReference>
<evidence type="ECO:0000256" key="17">
    <source>
        <dbReference type="PIRSR" id="PIRSR000894-2"/>
    </source>
</evidence>
<evidence type="ECO:0000256" key="3">
    <source>
        <dbReference type="ARBA" id="ARBA00022525"/>
    </source>
</evidence>
<keyword evidence="4" id="KW-0378">Hydrolase</keyword>
<keyword evidence="18" id="KW-0732">Signal</keyword>
<accession>A0AAD7DAI5</accession>
<dbReference type="PANTHER" id="PTHR20963">
    <property type="entry name" value="MULTIPLE INOSITOL POLYPHOSPHATE PHOSPHATASE-RELATED"/>
    <property type="match status" value="1"/>
</dbReference>
<evidence type="ECO:0000256" key="16">
    <source>
        <dbReference type="PIRSR" id="PIRSR000894-1"/>
    </source>
</evidence>
<protein>
    <recommendedName>
        <fullName evidence="14">Phytase A</fullName>
    </recommendedName>
    <alternativeName>
        <fullName evidence="15">Histidine acid phosphatase phyA</fullName>
    </alternativeName>
    <alternativeName>
        <fullName evidence="8">Myo-inositol hexakisphosphate phosphohydrolase A</fullName>
    </alternativeName>
    <alternativeName>
        <fullName evidence="7">Myo-inositol-hexaphosphate 3-phosphohydrolase A</fullName>
    </alternativeName>
</protein>
<feature type="active site" description="Nucleophile" evidence="16">
    <location>
        <position position="65"/>
    </location>
</feature>
<name>A0AAD7DAI5_MYCRO</name>
<feature type="disulfide bond" evidence="17">
    <location>
        <begin position="190"/>
        <end position="440"/>
    </location>
</feature>
<evidence type="ECO:0000256" key="12">
    <source>
        <dbReference type="ARBA" id="ARBA00043748"/>
    </source>
</evidence>
<dbReference type="GO" id="GO:0005576">
    <property type="term" value="C:extracellular region"/>
    <property type="evidence" value="ECO:0007669"/>
    <property type="project" value="UniProtKB-SubCell"/>
</dbReference>
<feature type="disulfide bond" evidence="17">
    <location>
        <begin position="408"/>
        <end position="417"/>
    </location>
</feature>
<dbReference type="Pfam" id="PF00328">
    <property type="entry name" value="His_Phos_2"/>
    <property type="match status" value="1"/>
</dbReference>
<evidence type="ECO:0000256" key="11">
    <source>
        <dbReference type="ARBA" id="ARBA00043721"/>
    </source>
</evidence>
<evidence type="ECO:0000256" key="9">
    <source>
        <dbReference type="ARBA" id="ARBA00043670"/>
    </source>
</evidence>
<dbReference type="InterPro" id="IPR016274">
    <property type="entry name" value="Histidine_acid_Pase_euk"/>
</dbReference>
<evidence type="ECO:0000256" key="18">
    <source>
        <dbReference type="SAM" id="SignalP"/>
    </source>
</evidence>
<comment type="catalytic activity">
    <reaction evidence="11">
        <text>1D-myo-inositol 1,2,6-trisphosphate + H2O = 1D-myo-inositol 1,2-bisphosphate + phosphate</text>
        <dbReference type="Rhea" id="RHEA:77131"/>
        <dbReference type="ChEBI" id="CHEBI:15377"/>
        <dbReference type="ChEBI" id="CHEBI:43474"/>
        <dbReference type="ChEBI" id="CHEBI:195537"/>
        <dbReference type="ChEBI" id="CHEBI:195539"/>
    </reaction>
    <physiologicalReaction direction="left-to-right" evidence="11">
        <dbReference type="Rhea" id="RHEA:77132"/>
    </physiologicalReaction>
</comment>
<dbReference type="GO" id="GO:0016158">
    <property type="term" value="F:inositol hexakisphosphate 3-phosphatase activity"/>
    <property type="evidence" value="ECO:0007669"/>
    <property type="project" value="UniProtKB-EC"/>
</dbReference>
<feature type="disulfide bond" evidence="17">
    <location>
        <begin position="54"/>
        <end position="387"/>
    </location>
</feature>
<keyword evidence="20" id="KW-1185">Reference proteome</keyword>
<dbReference type="SUPFAM" id="SSF53254">
    <property type="entry name" value="Phosphoglycerate mutase-like"/>
    <property type="match status" value="1"/>
</dbReference>
<keyword evidence="5 17" id="KW-1015">Disulfide bond</keyword>
<comment type="subunit">
    <text evidence="2">Monomer.</text>
</comment>
<evidence type="ECO:0000313" key="19">
    <source>
        <dbReference type="EMBL" id="KAJ7686909.1"/>
    </source>
</evidence>
<dbReference type="PROSITE" id="PS51257">
    <property type="entry name" value="PROKAR_LIPOPROTEIN"/>
    <property type="match status" value="1"/>
</dbReference>
<organism evidence="19 20">
    <name type="scientific">Mycena rosella</name>
    <name type="common">Pink bonnet</name>
    <name type="synonym">Agaricus rosellus</name>
    <dbReference type="NCBI Taxonomy" id="1033263"/>
    <lineage>
        <taxon>Eukaryota</taxon>
        <taxon>Fungi</taxon>
        <taxon>Dikarya</taxon>
        <taxon>Basidiomycota</taxon>
        <taxon>Agaricomycotina</taxon>
        <taxon>Agaricomycetes</taxon>
        <taxon>Agaricomycetidae</taxon>
        <taxon>Agaricales</taxon>
        <taxon>Marasmiineae</taxon>
        <taxon>Mycenaceae</taxon>
        <taxon>Mycena</taxon>
    </lineage>
</organism>
<keyword evidence="6" id="KW-0325">Glycoprotein</keyword>
<dbReference type="EMBL" id="JARKIE010000092">
    <property type="protein sequence ID" value="KAJ7686909.1"/>
    <property type="molecule type" value="Genomic_DNA"/>
</dbReference>
<proteinExistence type="predicted"/>
<evidence type="ECO:0000256" key="2">
    <source>
        <dbReference type="ARBA" id="ARBA00011245"/>
    </source>
</evidence>
<sequence>MALALKLLALWACVLLSSCSTAPESTLNTDITRLWGAYSPYFSAGMYTSPPAGCRVDQLFILQRHGARFPTSGASTTIISGIHKLQSVHTYTDPRLDFLKNFAYTLGVADLVPFGAHQSFEAGEDAYSRYRNLLRPENLPFLRASSSARVVDSATNWTAGFSAASHHVYNPPLSVILSEDGNDTLDDGMCANAGNSDAQTDAWLAVFAPPITARLNRWAPGANVTDAETYSLISMCPFHTVALYTIGQHILPLSPFCALFSADDFAAFEYSMDLDKYYGTGYGAHLGRVQGVGYINELLARLTHTPVNDSTQTNRTLDASPATFPLDRALYADFSHDNQIAAIYAAMGLFPQAAPLDPTAAPAHMGTWVASRLVPFSAHMVFERLACTRGAQYVRVLVNDAAQPLAFCADKKTPGVCELGAFVRSQAYAGGGGDGDWAKCFA</sequence>
<comment type="catalytic activity">
    <reaction evidence="13">
        <text>1D-myo-inositol hexakisphosphate + H2O = 1D-myo-inositol 1,2,4,5,6-pentakisphosphate + phosphate</text>
        <dbReference type="Rhea" id="RHEA:16989"/>
        <dbReference type="ChEBI" id="CHEBI:15377"/>
        <dbReference type="ChEBI" id="CHEBI:43474"/>
        <dbReference type="ChEBI" id="CHEBI:57798"/>
        <dbReference type="ChEBI" id="CHEBI:58130"/>
        <dbReference type="EC" id="3.1.3.8"/>
    </reaction>
    <physiologicalReaction direction="left-to-right" evidence="13">
        <dbReference type="Rhea" id="RHEA:16990"/>
    </physiologicalReaction>
</comment>
<feature type="active site" description="Proton donor" evidence="16">
    <location>
        <position position="337"/>
    </location>
</feature>
<evidence type="ECO:0000256" key="7">
    <source>
        <dbReference type="ARBA" id="ARBA00041857"/>
    </source>
</evidence>
<evidence type="ECO:0000256" key="5">
    <source>
        <dbReference type="ARBA" id="ARBA00023157"/>
    </source>
</evidence>
<evidence type="ECO:0000256" key="14">
    <source>
        <dbReference type="ARBA" id="ARBA00044106"/>
    </source>
</evidence>
<gene>
    <name evidence="19" type="ORF">B0H17DRAFT_939964</name>
</gene>
<dbReference type="Gene3D" id="3.40.50.1240">
    <property type="entry name" value="Phosphoglycerate mutase-like"/>
    <property type="match status" value="1"/>
</dbReference>